<dbReference type="Proteomes" id="UP000291124">
    <property type="component" value="Chromosome"/>
</dbReference>
<dbReference type="OrthoDB" id="795301at2"/>
<keyword evidence="1" id="KW-1133">Transmembrane helix</keyword>
<evidence type="ECO:0000313" key="2">
    <source>
        <dbReference type="EMBL" id="QBN18993.1"/>
    </source>
</evidence>
<protein>
    <submittedName>
        <fullName evidence="2">Uncharacterized protein</fullName>
    </submittedName>
</protein>
<sequence>MNTNIDFKELWNKQKMDIPDPKELFEKTKEFKKKSFRKLLLANITLLFTTAFLLFIWYYYKPEFITSKIGIVCIILAMFLYLFVYNKMATFLKSNNYEMDTSQHLQQLLKLKEKERFLQTTILNAYFILLSIGICLYMYEYTCRMTMLWATVTYGVTLAWIALNWFVFRPKTIKKQQKSLNELIEKFEKINNQLIQK</sequence>
<reference evidence="3" key="1">
    <citation type="submission" date="2019-03" db="EMBL/GenBank/DDBJ databases">
        <title>Flavobacterium sp.</title>
        <authorList>
            <person name="Kim H."/>
        </authorList>
    </citation>
    <scope>NUCLEOTIDE SEQUENCE [LARGE SCALE GENOMIC DNA]</scope>
    <source>
        <strain evidence="3">GS13</strain>
    </source>
</reference>
<feature type="transmembrane region" description="Helical" evidence="1">
    <location>
        <begin position="65"/>
        <end position="84"/>
    </location>
</feature>
<keyword evidence="3" id="KW-1185">Reference proteome</keyword>
<dbReference type="EMBL" id="CP037933">
    <property type="protein sequence ID" value="QBN18993.1"/>
    <property type="molecule type" value="Genomic_DNA"/>
</dbReference>
<dbReference type="KEGG" id="fnk:E1750_09315"/>
<feature type="transmembrane region" description="Helical" evidence="1">
    <location>
        <begin position="117"/>
        <end position="139"/>
    </location>
</feature>
<accession>A0A4P6YEZ0</accession>
<keyword evidence="1" id="KW-0472">Membrane</keyword>
<name>A0A4P6YEZ0_9FLAO</name>
<feature type="transmembrane region" description="Helical" evidence="1">
    <location>
        <begin position="39"/>
        <end position="59"/>
    </location>
</feature>
<feature type="transmembrane region" description="Helical" evidence="1">
    <location>
        <begin position="145"/>
        <end position="168"/>
    </location>
</feature>
<evidence type="ECO:0000313" key="3">
    <source>
        <dbReference type="Proteomes" id="UP000291124"/>
    </source>
</evidence>
<proteinExistence type="predicted"/>
<gene>
    <name evidence="2" type="ORF">E1750_09315</name>
</gene>
<organism evidence="2 3">
    <name type="scientific">Flavobacterium nackdongense</name>
    <dbReference type="NCBI Taxonomy" id="2547394"/>
    <lineage>
        <taxon>Bacteria</taxon>
        <taxon>Pseudomonadati</taxon>
        <taxon>Bacteroidota</taxon>
        <taxon>Flavobacteriia</taxon>
        <taxon>Flavobacteriales</taxon>
        <taxon>Flavobacteriaceae</taxon>
        <taxon>Flavobacterium</taxon>
    </lineage>
</organism>
<keyword evidence="1" id="KW-0812">Transmembrane</keyword>
<dbReference type="AlphaFoldDB" id="A0A4P6YEZ0"/>
<evidence type="ECO:0000256" key="1">
    <source>
        <dbReference type="SAM" id="Phobius"/>
    </source>
</evidence>
<dbReference type="RefSeq" id="WP_133276514.1">
    <property type="nucleotide sequence ID" value="NZ_CP037933.1"/>
</dbReference>